<sequence length="311" mass="35738">MKYIINHSNDTAFNIALEEYAFKHLLDEDQIFLLWINKPSIIVGRHQNTIEEINRDYVRENGIEVVRRISGGGAVYHDLNNLNYTIISKEDENKAFDFKSFSTPVINTLAQLGVKAEFTGRNDLIMHHGCLLFDVDLSVLANALKVSKDKFESKGVKSVRARVTNIINELPKKITVEKFRDLLLEYMKKEYPEMTEYVFSEEELAKINHIKDTKFGTWDWNYGKSPEFNVRRGTKFTSGKVEVFANVTESKIQDIKIYGDFFGIEDVAAVEDVLRGVKYEREDVLKALKTIDITRYFAGISREEIAEAVVG</sequence>
<accession>A0A4J1ZI07</accession>
<evidence type="ECO:0000256" key="5">
    <source>
        <dbReference type="ARBA" id="ARBA00022741"/>
    </source>
</evidence>
<comment type="pathway">
    <text evidence="1">Protein modification; protein lipoylation via exogenous pathway; protein N(6)-(lipoyl)lysine from lipoate: step 2/2.</text>
</comment>
<dbReference type="GO" id="GO:0005524">
    <property type="term" value="F:ATP binding"/>
    <property type="evidence" value="ECO:0007669"/>
    <property type="project" value="UniProtKB-KW"/>
</dbReference>
<evidence type="ECO:0000259" key="8">
    <source>
        <dbReference type="PROSITE" id="PS51733"/>
    </source>
</evidence>
<dbReference type="SUPFAM" id="SSF55681">
    <property type="entry name" value="Class II aaRS and biotin synthetases"/>
    <property type="match status" value="1"/>
</dbReference>
<keyword evidence="9" id="KW-0548">Nucleotidyltransferase</keyword>
<dbReference type="CDD" id="cd16443">
    <property type="entry name" value="LplA"/>
    <property type="match status" value="1"/>
</dbReference>
<evidence type="ECO:0000256" key="3">
    <source>
        <dbReference type="ARBA" id="ARBA00012367"/>
    </source>
</evidence>
<evidence type="ECO:0000256" key="6">
    <source>
        <dbReference type="ARBA" id="ARBA00022840"/>
    </source>
</evidence>
<dbReference type="InterPro" id="IPR004143">
    <property type="entry name" value="BPL_LPL_catalytic"/>
</dbReference>
<dbReference type="UniPathway" id="UPA00537">
    <property type="reaction ID" value="UER00594"/>
</dbReference>
<dbReference type="EMBL" id="CAATHK010000027">
    <property type="protein sequence ID" value="VNQ05576.1"/>
    <property type="molecule type" value="Genomic_DNA"/>
</dbReference>
<proteinExistence type="predicted"/>
<reference evidence="9" key="1">
    <citation type="submission" date="2019-04" db="EMBL/GenBank/DDBJ databases">
        <authorList>
            <consortium name="Pathogen Informatics"/>
        </authorList>
    </citation>
    <scope>NUCLEOTIDE SEQUENCE</scope>
    <source>
        <strain evidence="9">GPSC39</strain>
    </source>
</reference>
<name>A0A4J1ZI07_STREE</name>
<dbReference type="GO" id="GO:0009249">
    <property type="term" value="P:protein lipoylation"/>
    <property type="evidence" value="ECO:0007669"/>
    <property type="project" value="InterPro"/>
</dbReference>
<dbReference type="Pfam" id="PF21948">
    <property type="entry name" value="LplA-B_cat"/>
    <property type="match status" value="1"/>
</dbReference>
<dbReference type="PROSITE" id="PS51733">
    <property type="entry name" value="BPL_LPL_CATALYTIC"/>
    <property type="match status" value="1"/>
</dbReference>
<keyword evidence="6" id="KW-0067">ATP-binding</keyword>
<comment type="pathway">
    <text evidence="2">Protein modification; protein lipoylation via exogenous pathway; protein N(6)-(lipoyl)lysine from lipoate: step 1/2.</text>
</comment>
<dbReference type="Gene3D" id="3.30.390.50">
    <property type="entry name" value="CO dehydrogenase flavoprotein, C-terminal domain"/>
    <property type="match status" value="1"/>
</dbReference>
<keyword evidence="4 9" id="KW-0436">Ligase</keyword>
<dbReference type="PANTHER" id="PTHR12561:SF3">
    <property type="entry name" value="LIPOYLTRANSFERASE 1, MITOCHONDRIAL"/>
    <property type="match status" value="1"/>
</dbReference>
<dbReference type="SUPFAM" id="SSF82649">
    <property type="entry name" value="SufE/NifU"/>
    <property type="match status" value="1"/>
</dbReference>
<comment type="catalytic activity">
    <reaction evidence="7">
        <text>L-lysyl-[lipoyl-carrier protein] + (R)-lipoate + ATP = N(6)-[(R)-lipoyl]-L-lysyl-[lipoyl-carrier protein] + AMP + diphosphate + H(+)</text>
        <dbReference type="Rhea" id="RHEA:49288"/>
        <dbReference type="Rhea" id="RHEA-COMP:10500"/>
        <dbReference type="Rhea" id="RHEA-COMP:10502"/>
        <dbReference type="ChEBI" id="CHEBI:15378"/>
        <dbReference type="ChEBI" id="CHEBI:29969"/>
        <dbReference type="ChEBI" id="CHEBI:30616"/>
        <dbReference type="ChEBI" id="CHEBI:33019"/>
        <dbReference type="ChEBI" id="CHEBI:83088"/>
        <dbReference type="ChEBI" id="CHEBI:83099"/>
        <dbReference type="ChEBI" id="CHEBI:456215"/>
        <dbReference type="EC" id="6.3.1.20"/>
    </reaction>
</comment>
<evidence type="ECO:0000313" key="9">
    <source>
        <dbReference type="EMBL" id="VNQ05576.1"/>
    </source>
</evidence>
<keyword evidence="9" id="KW-0808">Transferase</keyword>
<dbReference type="PANTHER" id="PTHR12561">
    <property type="entry name" value="LIPOATE-PROTEIN LIGASE"/>
    <property type="match status" value="1"/>
</dbReference>
<protein>
    <recommendedName>
        <fullName evidence="3">lipoate--protein ligase</fullName>
        <ecNumber evidence="3">6.3.1.20</ecNumber>
    </recommendedName>
</protein>
<dbReference type="GO" id="GO:0005737">
    <property type="term" value="C:cytoplasm"/>
    <property type="evidence" value="ECO:0007669"/>
    <property type="project" value="TreeGrafter"/>
</dbReference>
<dbReference type="Pfam" id="PF10437">
    <property type="entry name" value="Lip_prot_lig_C"/>
    <property type="match status" value="1"/>
</dbReference>
<feature type="domain" description="BPL/LPL catalytic" evidence="8">
    <location>
        <begin position="26"/>
        <end position="203"/>
    </location>
</feature>
<dbReference type="GO" id="GO:0016979">
    <property type="term" value="F:lipoate-protein ligase activity"/>
    <property type="evidence" value="ECO:0007669"/>
    <property type="project" value="UniProtKB-EC"/>
</dbReference>
<evidence type="ECO:0000256" key="1">
    <source>
        <dbReference type="ARBA" id="ARBA00005085"/>
    </source>
</evidence>
<dbReference type="InterPro" id="IPR045864">
    <property type="entry name" value="aa-tRNA-synth_II/BPL/LPL"/>
</dbReference>
<dbReference type="InterPro" id="IPR004562">
    <property type="entry name" value="LipoylTrfase_LipoateP_Ligase"/>
</dbReference>
<evidence type="ECO:0000256" key="7">
    <source>
        <dbReference type="ARBA" id="ARBA00048037"/>
    </source>
</evidence>
<keyword evidence="5" id="KW-0547">Nucleotide-binding</keyword>
<dbReference type="GO" id="GO:0017118">
    <property type="term" value="F:lipoyltransferase activity"/>
    <property type="evidence" value="ECO:0007669"/>
    <property type="project" value="TreeGrafter"/>
</dbReference>
<evidence type="ECO:0000256" key="2">
    <source>
        <dbReference type="ARBA" id="ARBA00005124"/>
    </source>
</evidence>
<dbReference type="EC" id="6.3.1.20" evidence="3"/>
<gene>
    <name evidence="9" type="primary">lplA</name>
    <name evidence="9" type="ORF">SAMEA2521856_01812</name>
</gene>
<dbReference type="AlphaFoldDB" id="A0A4J1ZI07"/>
<organism evidence="9">
    <name type="scientific">Streptococcus pneumoniae</name>
    <dbReference type="NCBI Taxonomy" id="1313"/>
    <lineage>
        <taxon>Bacteria</taxon>
        <taxon>Bacillati</taxon>
        <taxon>Bacillota</taxon>
        <taxon>Bacilli</taxon>
        <taxon>Lactobacillales</taxon>
        <taxon>Streptococcaceae</taxon>
        <taxon>Streptococcus</taxon>
    </lineage>
</organism>
<dbReference type="InterPro" id="IPR019491">
    <property type="entry name" value="Lipoate_protein_ligase_C"/>
</dbReference>
<evidence type="ECO:0000256" key="4">
    <source>
        <dbReference type="ARBA" id="ARBA00022598"/>
    </source>
</evidence>
<dbReference type="Gene3D" id="3.30.930.10">
    <property type="entry name" value="Bira Bifunctional Protein, Domain 2"/>
    <property type="match status" value="2"/>
</dbReference>